<reference evidence="1 2" key="1">
    <citation type="submission" date="2024-04" db="EMBL/GenBank/DDBJ databases">
        <title>Flavobacterium sp. DGU38 16S ribosomal RNA gene Genome sequencing and assembly.</title>
        <authorList>
            <person name="Park S."/>
        </authorList>
    </citation>
    <scope>NUCLEOTIDE SEQUENCE [LARGE SCALE GENOMIC DNA]</scope>
    <source>
        <strain evidence="1 2">DGU38</strain>
    </source>
</reference>
<organism evidence="1 2">
    <name type="scientific">Flavobacterium calami</name>
    <dbReference type="NCBI Taxonomy" id="3139144"/>
    <lineage>
        <taxon>Bacteria</taxon>
        <taxon>Pseudomonadati</taxon>
        <taxon>Bacteroidota</taxon>
        <taxon>Flavobacteriia</taxon>
        <taxon>Flavobacteriales</taxon>
        <taxon>Flavobacteriaceae</taxon>
        <taxon>Flavobacterium</taxon>
    </lineage>
</organism>
<dbReference type="EMBL" id="JBBYHS010000009">
    <property type="protein sequence ID" value="MEL1254149.1"/>
    <property type="molecule type" value="Genomic_DNA"/>
</dbReference>
<proteinExistence type="predicted"/>
<evidence type="ECO:0000313" key="1">
    <source>
        <dbReference type="EMBL" id="MEL1254149.1"/>
    </source>
</evidence>
<sequence>MNKLYLLLALILSLNINAQERLFFIGYTKNYFSKDSTNVTFNFDLNRIPGSSEKIAGTYLYNGTLKNDKFGLYLKPTADINIGSGTTTAPNNINVGLPLGFAYDGIPYSEVIFEIGPEMVADKNFDNYLFYGSAGLFLRYEYKNDILFNLSTGANISHGTRTYSDEIQKANGYSRFTIPTYVKFCFWNASKDDEHYYKVHLTNTFKFNNVFEDNNVITPDPHMIFNTTKLDLYIIPQLAISAQYQYGYEEPLFKKIKSLSLGISFAKF</sequence>
<dbReference type="Proteomes" id="UP001485226">
    <property type="component" value="Unassembled WGS sequence"/>
</dbReference>
<accession>A0ABU9INX6</accession>
<dbReference type="RefSeq" id="WP_341692197.1">
    <property type="nucleotide sequence ID" value="NZ_JBBYHS010000009.1"/>
</dbReference>
<comment type="caution">
    <text evidence="1">The sequence shown here is derived from an EMBL/GenBank/DDBJ whole genome shotgun (WGS) entry which is preliminary data.</text>
</comment>
<keyword evidence="2" id="KW-1185">Reference proteome</keyword>
<protein>
    <recommendedName>
        <fullName evidence="3">Outer membrane protein beta-barrel domain-containing protein</fullName>
    </recommendedName>
</protein>
<gene>
    <name evidence="1" type="ORF">AAEO57_10205</name>
</gene>
<evidence type="ECO:0008006" key="3">
    <source>
        <dbReference type="Google" id="ProtNLM"/>
    </source>
</evidence>
<name>A0ABU9INX6_9FLAO</name>
<evidence type="ECO:0000313" key="2">
    <source>
        <dbReference type="Proteomes" id="UP001485226"/>
    </source>
</evidence>